<gene>
    <name evidence="7" type="ORF">D4741_12400</name>
</gene>
<keyword evidence="5" id="KW-0732">Signal</keyword>
<evidence type="ECO:0000313" key="8">
    <source>
        <dbReference type="Proteomes" id="UP000265938"/>
    </source>
</evidence>
<feature type="transmembrane region" description="Helical" evidence="4">
    <location>
        <begin position="433"/>
        <end position="454"/>
    </location>
</feature>
<dbReference type="SUPFAM" id="SSF48452">
    <property type="entry name" value="TPR-like"/>
    <property type="match status" value="1"/>
</dbReference>
<dbReference type="SMART" id="SM00267">
    <property type="entry name" value="GGDEF"/>
    <property type="match status" value="1"/>
</dbReference>
<dbReference type="EMBL" id="QYSE01000002">
    <property type="protein sequence ID" value="RJF35763.1"/>
    <property type="molecule type" value="Genomic_DNA"/>
</dbReference>
<evidence type="ECO:0000313" key="7">
    <source>
        <dbReference type="EMBL" id="RJF35763.1"/>
    </source>
</evidence>
<dbReference type="InterPro" id="IPR011990">
    <property type="entry name" value="TPR-like_helical_dom_sf"/>
</dbReference>
<dbReference type="FunFam" id="3.30.70.270:FF:000001">
    <property type="entry name" value="Diguanylate cyclase domain protein"/>
    <property type="match status" value="1"/>
</dbReference>
<comment type="catalytic activity">
    <reaction evidence="3">
        <text>2 GTP = 3',3'-c-di-GMP + 2 diphosphate</text>
        <dbReference type="Rhea" id="RHEA:24898"/>
        <dbReference type="ChEBI" id="CHEBI:33019"/>
        <dbReference type="ChEBI" id="CHEBI:37565"/>
        <dbReference type="ChEBI" id="CHEBI:58805"/>
        <dbReference type="EC" id="2.7.7.65"/>
    </reaction>
</comment>
<evidence type="ECO:0000256" key="1">
    <source>
        <dbReference type="ARBA" id="ARBA00001946"/>
    </source>
</evidence>
<evidence type="ECO:0000256" key="5">
    <source>
        <dbReference type="SAM" id="SignalP"/>
    </source>
</evidence>
<feature type="domain" description="GGDEF" evidence="6">
    <location>
        <begin position="497"/>
        <end position="624"/>
    </location>
</feature>
<dbReference type="GO" id="GO:0005886">
    <property type="term" value="C:plasma membrane"/>
    <property type="evidence" value="ECO:0007669"/>
    <property type="project" value="TreeGrafter"/>
</dbReference>
<dbReference type="InterPro" id="IPR043128">
    <property type="entry name" value="Rev_trsase/Diguanyl_cyclase"/>
</dbReference>
<feature type="signal peptide" evidence="5">
    <location>
        <begin position="1"/>
        <end position="29"/>
    </location>
</feature>
<keyword evidence="4" id="KW-1133">Transmembrane helix</keyword>
<evidence type="ECO:0000256" key="2">
    <source>
        <dbReference type="ARBA" id="ARBA00012528"/>
    </source>
</evidence>
<evidence type="ECO:0000256" key="4">
    <source>
        <dbReference type="SAM" id="Phobius"/>
    </source>
</evidence>
<dbReference type="InterPro" id="IPR029787">
    <property type="entry name" value="Nucleotide_cyclase"/>
</dbReference>
<evidence type="ECO:0000259" key="6">
    <source>
        <dbReference type="PROSITE" id="PS50887"/>
    </source>
</evidence>
<accession>A0A3A3EQY3</accession>
<dbReference type="PANTHER" id="PTHR45138">
    <property type="entry name" value="REGULATORY COMPONENTS OF SENSORY TRANSDUCTION SYSTEM"/>
    <property type="match status" value="1"/>
</dbReference>
<dbReference type="NCBIfam" id="TIGR00254">
    <property type="entry name" value="GGDEF"/>
    <property type="match status" value="1"/>
</dbReference>
<comment type="caution">
    <text evidence="7">The sequence shown here is derived from an EMBL/GenBank/DDBJ whole genome shotgun (WGS) entry which is preliminary data.</text>
</comment>
<comment type="cofactor">
    <cofactor evidence="1">
        <name>Mg(2+)</name>
        <dbReference type="ChEBI" id="CHEBI:18420"/>
    </cofactor>
</comment>
<reference evidence="7 8" key="1">
    <citation type="submission" date="2018-09" db="EMBL/GenBank/DDBJ databases">
        <title>Identification of marine bacteria producing industrial enzymes.</title>
        <authorList>
            <person name="Cheng T.H."/>
            <person name="Saidin J."/>
            <person name="Muhd D.D."/>
            <person name="Isa M.N.M."/>
            <person name="Bakar M.F.A."/>
            <person name="Ismail N."/>
        </authorList>
    </citation>
    <scope>NUCLEOTIDE SEQUENCE [LARGE SCALE GENOMIC DNA]</scope>
    <source>
        <strain evidence="7 8">MNAD 1.6</strain>
    </source>
</reference>
<evidence type="ECO:0000256" key="3">
    <source>
        <dbReference type="ARBA" id="ARBA00034247"/>
    </source>
</evidence>
<dbReference type="InterPro" id="IPR000160">
    <property type="entry name" value="GGDEF_dom"/>
</dbReference>
<dbReference type="SUPFAM" id="SSF55073">
    <property type="entry name" value="Nucleotide cyclase"/>
    <property type="match status" value="1"/>
</dbReference>
<organism evidence="7 8">
    <name type="scientific">Pseudoalteromonas gelatinilytica</name>
    <dbReference type="NCBI Taxonomy" id="1703256"/>
    <lineage>
        <taxon>Bacteria</taxon>
        <taxon>Pseudomonadati</taxon>
        <taxon>Pseudomonadota</taxon>
        <taxon>Gammaproteobacteria</taxon>
        <taxon>Alteromonadales</taxon>
        <taxon>Pseudoalteromonadaceae</taxon>
        <taxon>Pseudoalteromonas</taxon>
    </lineage>
</organism>
<sequence length="624" mass="70622">MIGIRVAVWSNAQMIRILCLLLFAANVAAKDVQSEISRVLHGYTTYSESVEVLAKLEKQMPYENALDNAQVMAFKCWFSNPSTPNGISEYKQFLETAKPVIQQANNLNLIQDLAVCEANQEYTQGNYQTALEHLKPIINTPSLDEITSSKKLSIIALAHIVLNRIQLAKGNYQEAFDSAKTAYQLFEKASNDYEKALALKEIADIHIALYNYELAIEQLQRAKLALTKFNEQEQYKVTDQLAYAYEEKGDLIKAVELYDSIKQDVRRFESDNGYAYILIKLTELNIKLNSLSQAESYLTELKTLSVTDSWILTLYNFTKSEWYLATAQLQAALSSHEKIAAGQQQSWPKSLKERYLNLTSQLAAATGDTFLQIASQQQLIALIKDKQQAIANNTLISARLNFNYEQQNLEISRLELESKLQQKLLAVAEDKSFWQGLTVMITCLCLLLFAIYTFKQVRQKKYFEILALKDELTGIANRRAILNLKRSVMLQNKLNQQVSSLISIDIDHFKAVNDQYGHDIGDELIISITNTIVQTVRCSDRVGRVGGEEFLIVLENQSLEHAKDIAERIRLSVAEKEHTSLSISATISLGVIEIEPNETSEQAAKRVDLHLYKAKRGGRNTVYS</sequence>
<dbReference type="InterPro" id="IPR050469">
    <property type="entry name" value="Diguanylate_Cyclase"/>
</dbReference>
<dbReference type="GO" id="GO:0052621">
    <property type="term" value="F:diguanylate cyclase activity"/>
    <property type="evidence" value="ECO:0007669"/>
    <property type="project" value="UniProtKB-EC"/>
</dbReference>
<name>A0A3A3EQY3_9GAMM</name>
<protein>
    <recommendedName>
        <fullName evidence="2">diguanylate cyclase</fullName>
        <ecNumber evidence="2">2.7.7.65</ecNumber>
    </recommendedName>
</protein>
<dbReference type="Proteomes" id="UP000265938">
    <property type="component" value="Unassembled WGS sequence"/>
</dbReference>
<keyword evidence="4" id="KW-0812">Transmembrane</keyword>
<dbReference type="EC" id="2.7.7.65" evidence="2"/>
<dbReference type="Gene3D" id="3.30.70.270">
    <property type="match status" value="1"/>
</dbReference>
<dbReference type="GO" id="GO:0043709">
    <property type="term" value="P:cell adhesion involved in single-species biofilm formation"/>
    <property type="evidence" value="ECO:0007669"/>
    <property type="project" value="TreeGrafter"/>
</dbReference>
<dbReference type="PANTHER" id="PTHR45138:SF9">
    <property type="entry name" value="DIGUANYLATE CYCLASE DGCM-RELATED"/>
    <property type="match status" value="1"/>
</dbReference>
<dbReference type="GO" id="GO:1902201">
    <property type="term" value="P:negative regulation of bacterial-type flagellum-dependent cell motility"/>
    <property type="evidence" value="ECO:0007669"/>
    <property type="project" value="TreeGrafter"/>
</dbReference>
<proteinExistence type="predicted"/>
<dbReference type="CDD" id="cd01949">
    <property type="entry name" value="GGDEF"/>
    <property type="match status" value="1"/>
</dbReference>
<dbReference type="AlphaFoldDB" id="A0A3A3EQY3"/>
<dbReference type="Pfam" id="PF00990">
    <property type="entry name" value="GGDEF"/>
    <property type="match status" value="1"/>
</dbReference>
<dbReference type="Gene3D" id="1.25.40.10">
    <property type="entry name" value="Tetratricopeptide repeat domain"/>
    <property type="match status" value="1"/>
</dbReference>
<dbReference type="PROSITE" id="PS50887">
    <property type="entry name" value="GGDEF"/>
    <property type="match status" value="1"/>
</dbReference>
<feature type="chain" id="PRO_5017279917" description="diguanylate cyclase" evidence="5">
    <location>
        <begin position="30"/>
        <end position="624"/>
    </location>
</feature>
<keyword evidence="4" id="KW-0472">Membrane</keyword>